<dbReference type="Proteomes" id="UP000242287">
    <property type="component" value="Unassembled WGS sequence"/>
</dbReference>
<dbReference type="SUPFAM" id="SSF110857">
    <property type="entry name" value="Gamma-glutamyl cyclotransferase-like"/>
    <property type="match status" value="1"/>
</dbReference>
<dbReference type="InterPro" id="IPR045038">
    <property type="entry name" value="AIG2-like"/>
</dbReference>
<dbReference type="InterPro" id="IPR009288">
    <property type="entry name" value="AIG2-like_dom"/>
</dbReference>
<keyword evidence="2" id="KW-0808">Transferase</keyword>
<dbReference type="Pfam" id="PF06094">
    <property type="entry name" value="GGACT"/>
    <property type="match status" value="1"/>
</dbReference>
<sequence length="202" mass="22417">MHPKILKKVIQNDGKHLTVCPALLMEYTRHRVKYEDYPGIIPYEKAKRVLNNGEVKPEERCVKGTLVAGLLAGELEQLDLFEGEEYERVAVSVYKLANWTPLEGDIDVGFVEGIMSVGMTHVHGVTGEVVEAETYVFLDEQGLEGRLWSFREFVRTSAWKWYGAAVKGGEEGDVAGEEKGGGTSVVDRRLAGTRTPSPCPHP</sequence>
<evidence type="ECO:0000256" key="3">
    <source>
        <dbReference type="ARBA" id="ARBA00030602"/>
    </source>
</evidence>
<evidence type="ECO:0000256" key="2">
    <source>
        <dbReference type="ARBA" id="ARBA00022679"/>
    </source>
</evidence>
<evidence type="ECO:0000256" key="1">
    <source>
        <dbReference type="ARBA" id="ARBA00008861"/>
    </source>
</evidence>
<evidence type="ECO:0000256" key="4">
    <source>
        <dbReference type="SAM" id="MobiDB-lite"/>
    </source>
</evidence>
<dbReference type="CDD" id="cd06661">
    <property type="entry name" value="GGCT_like"/>
    <property type="match status" value="1"/>
</dbReference>
<dbReference type="PANTHER" id="PTHR31544:SF2">
    <property type="entry name" value="AIG2-LIKE PROTEIN D"/>
    <property type="match status" value="1"/>
</dbReference>
<protein>
    <recommendedName>
        <fullName evidence="3">Putative gamma-glutamylcyclotransferase</fullName>
    </recommendedName>
</protein>
<dbReference type="PANTHER" id="PTHR31544">
    <property type="entry name" value="AIG2-LIKE PROTEIN D"/>
    <property type="match status" value="1"/>
</dbReference>
<feature type="compositionally biased region" description="Basic and acidic residues" evidence="4">
    <location>
        <begin position="176"/>
        <end position="190"/>
    </location>
</feature>
<dbReference type="EMBL" id="KZ301976">
    <property type="protein sequence ID" value="PFH53020.1"/>
    <property type="molecule type" value="Genomic_DNA"/>
</dbReference>
<dbReference type="InterPro" id="IPR013024">
    <property type="entry name" value="GGCT-like"/>
</dbReference>
<feature type="domain" description="Gamma-glutamylcyclotransferase AIG2-like" evidence="5">
    <location>
        <begin position="14"/>
        <end position="98"/>
    </location>
</feature>
<evidence type="ECO:0000313" key="7">
    <source>
        <dbReference type="Proteomes" id="UP000242287"/>
    </source>
</evidence>
<dbReference type="Gene3D" id="3.10.490.10">
    <property type="entry name" value="Gamma-glutamyl cyclotransferase-like"/>
    <property type="match status" value="1"/>
</dbReference>
<name>A0A2A9NYJ6_9AGAR</name>
<accession>A0A2A9NYJ6</accession>
<proteinExistence type="inferred from homology"/>
<feature type="region of interest" description="Disordered" evidence="4">
    <location>
        <begin position="171"/>
        <end position="202"/>
    </location>
</feature>
<dbReference type="InterPro" id="IPR036568">
    <property type="entry name" value="GGCT-like_sf"/>
</dbReference>
<dbReference type="GO" id="GO:0016740">
    <property type="term" value="F:transferase activity"/>
    <property type="evidence" value="ECO:0007669"/>
    <property type="project" value="UniProtKB-KW"/>
</dbReference>
<dbReference type="OrthoDB" id="1044435at2759"/>
<evidence type="ECO:0000259" key="5">
    <source>
        <dbReference type="Pfam" id="PF06094"/>
    </source>
</evidence>
<evidence type="ECO:0000313" key="6">
    <source>
        <dbReference type="EMBL" id="PFH53020.1"/>
    </source>
</evidence>
<comment type="similarity">
    <text evidence="1">Belongs to the gamma-glutamylcyclotransferase family.</text>
</comment>
<gene>
    <name evidence="6" type="ORF">AMATHDRAFT_55942</name>
</gene>
<keyword evidence="7" id="KW-1185">Reference proteome</keyword>
<organism evidence="6 7">
    <name type="scientific">Amanita thiersii Skay4041</name>
    <dbReference type="NCBI Taxonomy" id="703135"/>
    <lineage>
        <taxon>Eukaryota</taxon>
        <taxon>Fungi</taxon>
        <taxon>Dikarya</taxon>
        <taxon>Basidiomycota</taxon>
        <taxon>Agaricomycotina</taxon>
        <taxon>Agaricomycetes</taxon>
        <taxon>Agaricomycetidae</taxon>
        <taxon>Agaricales</taxon>
        <taxon>Pluteineae</taxon>
        <taxon>Amanitaceae</taxon>
        <taxon>Amanita</taxon>
    </lineage>
</organism>
<dbReference type="AlphaFoldDB" id="A0A2A9NYJ6"/>
<reference evidence="6 7" key="1">
    <citation type="submission" date="2014-02" db="EMBL/GenBank/DDBJ databases">
        <title>Transposable element dynamics among asymbiotic and ectomycorrhizal Amanita fungi.</title>
        <authorList>
            <consortium name="DOE Joint Genome Institute"/>
            <person name="Hess J."/>
            <person name="Skrede I."/>
            <person name="Wolfe B."/>
            <person name="LaButti K."/>
            <person name="Ohm R.A."/>
            <person name="Grigoriev I.V."/>
            <person name="Pringle A."/>
        </authorList>
    </citation>
    <scope>NUCLEOTIDE SEQUENCE [LARGE SCALE GENOMIC DNA]</scope>
    <source>
        <strain evidence="6 7">SKay4041</strain>
    </source>
</reference>